<comment type="caution">
    <text evidence="1">The sequence shown here is derived from an EMBL/GenBank/DDBJ whole genome shotgun (WGS) entry which is preliminary data.</text>
</comment>
<accession>A0A917L5A2</accession>
<evidence type="ECO:0000313" key="2">
    <source>
        <dbReference type="Proteomes" id="UP000625682"/>
    </source>
</evidence>
<evidence type="ECO:0000313" key="1">
    <source>
        <dbReference type="EMBL" id="GGJ42733.1"/>
    </source>
</evidence>
<dbReference type="AlphaFoldDB" id="A0A917L5A2"/>
<reference evidence="1" key="2">
    <citation type="submission" date="2020-09" db="EMBL/GenBank/DDBJ databases">
        <authorList>
            <person name="Sun Q."/>
            <person name="Zhou Y."/>
        </authorList>
    </citation>
    <scope>NUCLEOTIDE SEQUENCE</scope>
    <source>
        <strain evidence="1">CGMCC 4.7272</strain>
    </source>
</reference>
<organism evidence="1 2">
    <name type="scientific">Streptomyces lacrimifluminis</name>
    <dbReference type="NCBI Taxonomy" id="1500077"/>
    <lineage>
        <taxon>Bacteria</taxon>
        <taxon>Bacillati</taxon>
        <taxon>Actinomycetota</taxon>
        <taxon>Actinomycetes</taxon>
        <taxon>Kitasatosporales</taxon>
        <taxon>Streptomycetaceae</taxon>
        <taxon>Streptomyces</taxon>
    </lineage>
</organism>
<name>A0A917L5A2_9ACTN</name>
<dbReference type="EMBL" id="BMMU01000014">
    <property type="protein sequence ID" value="GGJ42733.1"/>
    <property type="molecule type" value="Genomic_DNA"/>
</dbReference>
<protein>
    <submittedName>
        <fullName evidence="1">Uncharacterized protein</fullName>
    </submittedName>
</protein>
<sequence length="184" mass="20016">MVEAEWWDALPESVREQVDDLVLRDRRLTAIGVSMAAVRILGEGAPAPGPGLHDCRRVVVARCHAVADRGVRQPDPPRDVDTLAARVGELPGQLAAVEAIGDGDTDGWCVLLVAVLDRPHGEVELAMVRHGSDIRVFNGRVPPWPETREAVTTGTALAGRFSVPFHFASPDRPDDEAPRWRASR</sequence>
<keyword evidence="2" id="KW-1185">Reference proteome</keyword>
<dbReference type="RefSeq" id="WP_229695347.1">
    <property type="nucleotide sequence ID" value="NZ_BAABER010000032.1"/>
</dbReference>
<dbReference type="Proteomes" id="UP000625682">
    <property type="component" value="Unassembled WGS sequence"/>
</dbReference>
<gene>
    <name evidence="1" type="ORF">GCM10012282_44500</name>
</gene>
<reference evidence="1" key="1">
    <citation type="journal article" date="2014" name="Int. J. Syst. Evol. Microbiol.">
        <title>Complete genome sequence of Corynebacterium casei LMG S-19264T (=DSM 44701T), isolated from a smear-ripened cheese.</title>
        <authorList>
            <consortium name="US DOE Joint Genome Institute (JGI-PGF)"/>
            <person name="Walter F."/>
            <person name="Albersmeier A."/>
            <person name="Kalinowski J."/>
            <person name="Ruckert C."/>
        </authorList>
    </citation>
    <scope>NUCLEOTIDE SEQUENCE</scope>
    <source>
        <strain evidence="1">CGMCC 4.7272</strain>
    </source>
</reference>
<proteinExistence type="predicted"/>